<protein>
    <submittedName>
        <fullName evidence="2">Uncharacterized protein</fullName>
    </submittedName>
</protein>
<dbReference type="RefSeq" id="WP_305501407.1">
    <property type="nucleotide sequence ID" value="NZ_CP131913.1"/>
</dbReference>
<organism evidence="2 3">
    <name type="scientific">Halomonas alkalicola</name>
    <dbReference type="NCBI Taxonomy" id="1930622"/>
    <lineage>
        <taxon>Bacteria</taxon>
        <taxon>Pseudomonadati</taxon>
        <taxon>Pseudomonadota</taxon>
        <taxon>Gammaproteobacteria</taxon>
        <taxon>Oceanospirillales</taxon>
        <taxon>Halomonadaceae</taxon>
        <taxon>Halomonas</taxon>
    </lineage>
</organism>
<gene>
    <name evidence="2" type="ORF">B6N23_01295</name>
</gene>
<keyword evidence="3" id="KW-1185">Reference proteome</keyword>
<name>A0ABY9H557_9GAMM</name>
<dbReference type="Proteomes" id="UP001235344">
    <property type="component" value="Chromosome"/>
</dbReference>
<proteinExistence type="predicted"/>
<evidence type="ECO:0000313" key="2">
    <source>
        <dbReference type="EMBL" id="WLI73607.1"/>
    </source>
</evidence>
<reference evidence="2 3" key="1">
    <citation type="submission" date="2023-08" db="EMBL/GenBank/DDBJ databases">
        <title>Transcriptome Analysis of Halomonas alkalicola CICC 11012s to Identify the Genes Involved in Alkaline Tolerances.</title>
        <authorList>
            <person name="Zhai L."/>
        </authorList>
    </citation>
    <scope>NUCLEOTIDE SEQUENCE [LARGE SCALE GENOMIC DNA]</scope>
    <source>
        <strain evidence="2 3">CICC 11012s</strain>
    </source>
</reference>
<evidence type="ECO:0000256" key="1">
    <source>
        <dbReference type="SAM" id="MobiDB-lite"/>
    </source>
</evidence>
<dbReference type="EMBL" id="CP131913">
    <property type="protein sequence ID" value="WLI73607.1"/>
    <property type="molecule type" value="Genomic_DNA"/>
</dbReference>
<sequence length="420" mass="47349">MTMFQSIDTQRLCELVHSAWKRVAFIGPAMTTEVAAALSNKFSQLDRRGVTIIIDYDEAIFRLGYGHHEAIEILKESGIELRKESGLRISALVIDDQGWILHQSPMAVESPDAPVRNAMALSAEQVKEVCFSAGIQDEPRDSSSTSSEHSAASERIEIGLTPIPEAEYSSIKKAIDSNPPQAFDLQRQVNVYTASLQFVDIELTGGRVESRTIRLPASLQKQLFGNNDEVDSRLKASYKLIDSPQLKGLDEIRRDVDELRQYTRQLNKRLGRVILTAKKDRFQKRQLALEEKILSWKKDAKAVIKSEIDKSINELAEALAPLVLENPPIELESVIVGEPTKQQAIDFIKETLYRVAPDPGKLVDDMKLHCIFKDVTYEMLKNEEFQGLIEKFYPDLKSRIMQESSAAKARTISIEDDLFS</sequence>
<feature type="region of interest" description="Disordered" evidence="1">
    <location>
        <begin position="135"/>
        <end position="156"/>
    </location>
</feature>
<evidence type="ECO:0000313" key="3">
    <source>
        <dbReference type="Proteomes" id="UP001235344"/>
    </source>
</evidence>
<accession>A0ABY9H557</accession>